<dbReference type="EMBL" id="MN740935">
    <property type="protein sequence ID" value="QHU18507.1"/>
    <property type="molecule type" value="Genomic_DNA"/>
</dbReference>
<protein>
    <submittedName>
        <fullName evidence="1">Uncharacterized protein</fullName>
    </submittedName>
</protein>
<evidence type="ECO:0000313" key="1">
    <source>
        <dbReference type="EMBL" id="QHU18507.1"/>
    </source>
</evidence>
<reference evidence="1" key="1">
    <citation type="journal article" date="2020" name="Nature">
        <title>Giant virus diversity and host interactions through global metagenomics.</title>
        <authorList>
            <person name="Schulz F."/>
            <person name="Roux S."/>
            <person name="Paez-Espino D."/>
            <person name="Jungbluth S."/>
            <person name="Walsh D.A."/>
            <person name="Denef V.J."/>
            <person name="McMahon K.D."/>
            <person name="Konstantinidis K.T."/>
            <person name="Eloe-Fadrosh E.A."/>
            <person name="Kyrpides N.C."/>
            <person name="Woyke T."/>
        </authorList>
    </citation>
    <scope>NUCLEOTIDE SEQUENCE</scope>
    <source>
        <strain evidence="1">GVMAG-S-3300013006-138</strain>
    </source>
</reference>
<sequence length="106" mass="12207">MSFPIRLNIPATLPNKVNITECIDFLQDAFRLGNFRLLWECPISRKFVGLSLERSQRPAGEYYREPYPMTLQILSPETPGLPQITFPLTDSLKQELLSALQIELKK</sequence>
<dbReference type="AlphaFoldDB" id="A0A6C0KP47"/>
<proteinExistence type="predicted"/>
<accession>A0A6C0KP47</accession>
<organism evidence="1">
    <name type="scientific">viral metagenome</name>
    <dbReference type="NCBI Taxonomy" id="1070528"/>
    <lineage>
        <taxon>unclassified sequences</taxon>
        <taxon>metagenomes</taxon>
        <taxon>organismal metagenomes</taxon>
    </lineage>
</organism>
<name>A0A6C0KP47_9ZZZZ</name>